<comment type="similarity">
    <text evidence="1 14">Belongs to the reverse transcriptase family. Telomerase subfamily.</text>
</comment>
<dbReference type="PANTHER" id="PTHR12066:SF0">
    <property type="entry name" value="TELOMERASE REVERSE TRANSCRIPTASE"/>
    <property type="match status" value="1"/>
</dbReference>
<protein>
    <recommendedName>
        <fullName evidence="3 14">Telomerase reverse transcriptase</fullName>
        <ecNumber evidence="2 14">2.7.7.49</ecNumber>
    </recommendedName>
    <alternativeName>
        <fullName evidence="12 14">Telomerase catalytic subunit</fullName>
    </alternativeName>
</protein>
<name>A0A1B1SN26_METEN</name>
<dbReference type="EMBL" id="KU507318">
    <property type="protein sequence ID" value="ANV22162.1"/>
    <property type="molecule type" value="mRNA"/>
</dbReference>
<dbReference type="GO" id="GO:0007004">
    <property type="term" value="P:telomere maintenance via telomerase"/>
    <property type="evidence" value="ECO:0007669"/>
    <property type="project" value="TreeGrafter"/>
</dbReference>
<comment type="subcellular location">
    <subcellularLocation>
        <location evidence="14">Nucleus</location>
    </subcellularLocation>
    <subcellularLocation>
        <location evidence="14">Chromosome</location>
        <location evidence="14">Telomere</location>
    </subcellularLocation>
</comment>
<comment type="catalytic activity">
    <reaction evidence="13 14">
        <text>DNA(n) + a 2'-deoxyribonucleoside 5'-triphosphate = DNA(n+1) + diphosphate</text>
        <dbReference type="Rhea" id="RHEA:22508"/>
        <dbReference type="Rhea" id="RHEA-COMP:17339"/>
        <dbReference type="Rhea" id="RHEA-COMP:17340"/>
        <dbReference type="ChEBI" id="CHEBI:33019"/>
        <dbReference type="ChEBI" id="CHEBI:61560"/>
        <dbReference type="ChEBI" id="CHEBI:173112"/>
        <dbReference type="EC" id="2.7.7.49"/>
    </reaction>
</comment>
<evidence type="ECO:0000256" key="9">
    <source>
        <dbReference type="ARBA" id="ARBA00022895"/>
    </source>
</evidence>
<dbReference type="PRINTS" id="PR01365">
    <property type="entry name" value="TELOMERASERT"/>
</dbReference>
<organism evidence="16">
    <name type="scientific">Metapenaeus ensis</name>
    <name type="common">Greasyback shrimp</name>
    <name type="synonym">Penaeus ensis</name>
    <dbReference type="NCBI Taxonomy" id="32278"/>
    <lineage>
        <taxon>Eukaryota</taxon>
        <taxon>Metazoa</taxon>
        <taxon>Ecdysozoa</taxon>
        <taxon>Arthropoda</taxon>
        <taxon>Crustacea</taxon>
        <taxon>Multicrustacea</taxon>
        <taxon>Malacostraca</taxon>
        <taxon>Eumalacostraca</taxon>
        <taxon>Eucarida</taxon>
        <taxon>Decapoda</taxon>
        <taxon>Dendrobranchiata</taxon>
        <taxon>Penaeoidea</taxon>
        <taxon>Penaeidae</taxon>
        <taxon>Metapenaeus</taxon>
    </lineage>
</organism>
<evidence type="ECO:0000256" key="11">
    <source>
        <dbReference type="ARBA" id="ARBA00023242"/>
    </source>
</evidence>
<comment type="function">
    <text evidence="14">Telomerase is a ribonucleoprotein enzyme essential for the replication of chromosome termini in most eukaryotes. It elongates telomeres. It is a reverse transcriptase that adds simple sequence repeats to chromosome ends by copying a template sequence within the RNA component of the enzyme.</text>
</comment>
<dbReference type="GO" id="GO:0000781">
    <property type="term" value="C:chromosome, telomeric region"/>
    <property type="evidence" value="ECO:0007669"/>
    <property type="project" value="UniProtKB-SubCell"/>
</dbReference>
<dbReference type="CDD" id="cd01648">
    <property type="entry name" value="TERT"/>
    <property type="match status" value="1"/>
</dbReference>
<keyword evidence="10 14" id="KW-0695">RNA-directed DNA polymerase</keyword>
<proteinExistence type="evidence at transcript level"/>
<dbReference type="GO" id="GO:0042162">
    <property type="term" value="F:telomeric DNA binding"/>
    <property type="evidence" value="ECO:0007669"/>
    <property type="project" value="TreeGrafter"/>
</dbReference>
<evidence type="ECO:0000313" key="16">
    <source>
        <dbReference type="EMBL" id="ANV22163.1"/>
    </source>
</evidence>
<gene>
    <name evidence="16" type="primary">TERT</name>
</gene>
<evidence type="ECO:0000256" key="4">
    <source>
        <dbReference type="ARBA" id="ARBA00022454"/>
    </source>
</evidence>
<keyword evidence="4 14" id="KW-0158">Chromosome</keyword>
<evidence type="ECO:0000256" key="6">
    <source>
        <dbReference type="ARBA" id="ARBA00022695"/>
    </source>
</evidence>
<dbReference type="AlphaFoldDB" id="A0A1B1SN26"/>
<dbReference type="EMBL" id="KU507319">
    <property type="protein sequence ID" value="ANV22163.1"/>
    <property type="molecule type" value="Genomic_DNA"/>
</dbReference>
<dbReference type="InterPro" id="IPR003545">
    <property type="entry name" value="Telomerase_RT"/>
</dbReference>
<evidence type="ECO:0000256" key="13">
    <source>
        <dbReference type="ARBA" id="ARBA00048173"/>
    </source>
</evidence>
<evidence type="ECO:0000256" key="8">
    <source>
        <dbReference type="ARBA" id="ARBA00022842"/>
    </source>
</evidence>
<sequence length="1076" mass="120840">MPPYKRKFIHLVDDHGGCPSKKRKVLNSSQHDTLHRSPNFLPSCSKSISAEHTEFDSCSNIYPILYRHETESPTEANKMSDAFRDGGQHCSVSEEVVMCTNSSLSQFSSSGSRYTVEEYSASSSNDVTDYNILNDAMILEETIEDSSDSASGIEVVRPKTNILPSSSSNCHNVLPSNHPKYIARSQDHSNIVLHSLVSPDTVSLSNIDKSRVEFAGSNLNTAMIIEKHIFDKSVRSLHAGENSLIKVNSVQKKSLASITQHETQPKEGRICKNGIAPKKDCSIGYREDQEIPFKWMLCNRNFWEKVPLDNIFNKLSKDDGVHIIMEDIVKMNTGTIFTEITSNCLMDLPDLVSIIRKIIQQWKKLSLPHLANHFCEQPKKRAGCRDYTSPDKCVFKPHDILQLMSCAPPAGKDVGLPGTPTSEEELLKQEVEKMPQDIDSKGSLIPLGWQQVYALLMTVLMKVVPFELWGSSHNQKVMFRAVKTVIKLGCHDKLFLGHVIRGVKHKHFRWALRLRRFCHYTYVIAKVWPWILRRLIMTVIHALFYVTETAVRRNQLLFFRKRVWQCVHNKGVSKLLKSNFCSLLSHSEARALKTEDRNNCKGVKIVKSIPCLRFLPKAHGVRPIIPAGMAGLSRITALHCRLMLREMIKVYECGSWRVRALSALHSTWANYFKRVYLTGESKPLYFVRVDVQDAYGSINHETLKMLIQRGISNLPPILKFGCYSALQCSSKAPSQKSYILLDKTDQPTSPLVKGGYPLVQCGEPIKVHTGQLTPSLMKTITLQVAKVTQRQCVLANRGVPQGGSLSGALCELYYSAMCALHLVNFNKGDSIILRSVDDFLYVTPSSSQANAFLTRMRKGFPDFNCFINERKTQHNLQSGCGQRVAFRGIVMCSESRQILVDGASLSSGLPRYSLRLNKYKSPGQLVALRLQQVSLARLPQVVLDPTYTKPTGLVANIWRAGFMAGARLISLIATLLAPQGPVNTAFIAQSVAKVGSSVCTRVTNTWAQAGKSLPFVKEVIIVVYVGAVCSILRMPYIPTWSTLYARLKSYIKRLLMSVPEEQYHYLPKLPRHVLRA</sequence>
<dbReference type="GO" id="GO:0000333">
    <property type="term" value="C:telomerase catalytic core complex"/>
    <property type="evidence" value="ECO:0007669"/>
    <property type="project" value="TreeGrafter"/>
</dbReference>
<keyword evidence="9 14" id="KW-0779">Telomere</keyword>
<dbReference type="PROSITE" id="PS50878">
    <property type="entry name" value="RT_POL"/>
    <property type="match status" value="1"/>
</dbReference>
<keyword evidence="8 14" id="KW-0460">Magnesium</keyword>
<evidence type="ECO:0000256" key="10">
    <source>
        <dbReference type="ARBA" id="ARBA00022918"/>
    </source>
</evidence>
<feature type="domain" description="Reverse transcriptase" evidence="15">
    <location>
        <begin position="596"/>
        <end position="891"/>
    </location>
</feature>
<evidence type="ECO:0000256" key="14">
    <source>
        <dbReference type="RuleBase" id="RU365061"/>
    </source>
</evidence>
<dbReference type="EC" id="2.7.7.49" evidence="2 14"/>
<dbReference type="GO" id="GO:0070034">
    <property type="term" value="F:telomerase RNA binding"/>
    <property type="evidence" value="ECO:0007669"/>
    <property type="project" value="TreeGrafter"/>
</dbReference>
<dbReference type="Gene3D" id="1.10.132.70">
    <property type="match status" value="1"/>
</dbReference>
<keyword evidence="11 14" id="KW-0539">Nucleus</keyword>
<keyword evidence="6 14" id="KW-0548">Nucleotidyltransferase</keyword>
<keyword evidence="7 14" id="KW-0479">Metal-binding</keyword>
<dbReference type="InterPro" id="IPR021891">
    <property type="entry name" value="Telomerase_RBD"/>
</dbReference>
<accession>A0A1B1SN26</accession>
<evidence type="ECO:0000256" key="2">
    <source>
        <dbReference type="ARBA" id="ARBA00012493"/>
    </source>
</evidence>
<evidence type="ECO:0000256" key="5">
    <source>
        <dbReference type="ARBA" id="ARBA00022679"/>
    </source>
</evidence>
<dbReference type="Pfam" id="PF12009">
    <property type="entry name" value="Telomerase_RBD"/>
    <property type="match status" value="1"/>
</dbReference>
<dbReference type="PANTHER" id="PTHR12066">
    <property type="entry name" value="TELOMERASE REVERSE TRANSCRIPTASE"/>
    <property type="match status" value="1"/>
</dbReference>
<dbReference type="SMART" id="SM00975">
    <property type="entry name" value="Telomerase_RBD"/>
    <property type="match status" value="1"/>
</dbReference>
<dbReference type="InterPro" id="IPR000477">
    <property type="entry name" value="RT_dom"/>
</dbReference>
<evidence type="ECO:0000256" key="7">
    <source>
        <dbReference type="ARBA" id="ARBA00022723"/>
    </source>
</evidence>
<dbReference type="GO" id="GO:0003720">
    <property type="term" value="F:telomerase activity"/>
    <property type="evidence" value="ECO:0007669"/>
    <property type="project" value="InterPro"/>
</dbReference>
<evidence type="ECO:0000256" key="12">
    <source>
        <dbReference type="ARBA" id="ARBA00032044"/>
    </source>
</evidence>
<evidence type="ECO:0000256" key="1">
    <source>
        <dbReference type="ARBA" id="ARBA00008001"/>
    </source>
</evidence>
<dbReference type="Gene3D" id="3.30.70.2630">
    <property type="match status" value="1"/>
</dbReference>
<reference evidence="16" key="1">
    <citation type="submission" date="2016-01" db="EMBL/GenBank/DDBJ databases">
        <title>Telomerase reverse transcriptase gene from greasyback shrimp Metapenaeus ensis: isolation, genomic organization and expression pattern analysis.</title>
        <authorList>
            <person name="Liang C."/>
            <person name="Guo H."/>
            <person name="Wang Y."/>
            <person name="Wang Y."/>
            <person name="Chen X."/>
        </authorList>
    </citation>
    <scope>NUCLEOTIDE SEQUENCE</scope>
</reference>
<evidence type="ECO:0000259" key="15">
    <source>
        <dbReference type="PROSITE" id="PS50878"/>
    </source>
</evidence>
<dbReference type="GO" id="GO:0046872">
    <property type="term" value="F:metal ion binding"/>
    <property type="evidence" value="ECO:0007669"/>
    <property type="project" value="UniProtKB-KW"/>
</dbReference>
<keyword evidence="5 14" id="KW-0808">Transferase</keyword>
<evidence type="ECO:0000256" key="3">
    <source>
        <dbReference type="ARBA" id="ARBA00016182"/>
    </source>
</evidence>